<dbReference type="AlphaFoldDB" id="A0A2Z3HMA7"/>
<keyword evidence="1" id="KW-0812">Transmembrane</keyword>
<dbReference type="Pfam" id="PF06835">
    <property type="entry name" value="LptC"/>
    <property type="match status" value="1"/>
</dbReference>
<name>A0A2Z3HMA7_9CAUL</name>
<dbReference type="RefSeq" id="WP_110448941.1">
    <property type="nucleotide sequence ID" value="NZ_CP029479.1"/>
</dbReference>
<feature type="transmembrane region" description="Helical" evidence="1">
    <location>
        <begin position="31"/>
        <end position="55"/>
    </location>
</feature>
<evidence type="ECO:0000313" key="2">
    <source>
        <dbReference type="EMBL" id="AWM76372.1"/>
    </source>
</evidence>
<gene>
    <name evidence="2" type="ORF">HYN04_00505</name>
</gene>
<protein>
    <recommendedName>
        <fullName evidence="4">LPS export ABC transporter periplasmic protein LptC</fullName>
    </recommendedName>
</protein>
<dbReference type="OrthoDB" id="7202252at2"/>
<keyword evidence="1" id="KW-0472">Membrane</keyword>
<evidence type="ECO:0000313" key="3">
    <source>
        <dbReference type="Proteomes" id="UP000247763"/>
    </source>
</evidence>
<dbReference type="Proteomes" id="UP000247763">
    <property type="component" value="Chromosome"/>
</dbReference>
<keyword evidence="3" id="KW-1185">Reference proteome</keyword>
<evidence type="ECO:0000256" key="1">
    <source>
        <dbReference type="SAM" id="Phobius"/>
    </source>
</evidence>
<accession>A0A2Z3HMA7</accession>
<proteinExistence type="predicted"/>
<keyword evidence="1" id="KW-1133">Transmembrane helix</keyword>
<organism evidence="2 3">
    <name type="scientific">Phenylobacterium parvum</name>
    <dbReference type="NCBI Taxonomy" id="2201350"/>
    <lineage>
        <taxon>Bacteria</taxon>
        <taxon>Pseudomonadati</taxon>
        <taxon>Pseudomonadota</taxon>
        <taxon>Alphaproteobacteria</taxon>
        <taxon>Caulobacterales</taxon>
        <taxon>Caulobacteraceae</taxon>
        <taxon>Phenylobacterium</taxon>
    </lineage>
</organism>
<evidence type="ECO:0008006" key="4">
    <source>
        <dbReference type="Google" id="ProtNLM"/>
    </source>
</evidence>
<reference evidence="3" key="1">
    <citation type="submission" date="2018-05" db="EMBL/GenBank/DDBJ databases">
        <title>Genome sequencing of Phenylobacterium sp. HYN0004.</title>
        <authorList>
            <person name="Yi H."/>
            <person name="Baek C."/>
        </authorList>
    </citation>
    <scope>NUCLEOTIDE SEQUENCE [LARGE SCALE GENOMIC DNA]</scope>
    <source>
        <strain evidence="3">HYN0004</strain>
    </source>
</reference>
<dbReference type="InterPro" id="IPR010664">
    <property type="entry name" value="LipoPS_assembly_LptC-rel"/>
</dbReference>
<dbReference type="KEGG" id="phb:HYN04_00505"/>
<dbReference type="EMBL" id="CP029479">
    <property type="protein sequence ID" value="AWM76372.1"/>
    <property type="molecule type" value="Genomic_DNA"/>
</dbReference>
<sequence length="208" mass="22392">MTDGVALPAARRAREAASWRRRSRRVRQLRLLLPALVGVILLVLAGYLSLALVAAPRTRPVETGTPIQLVNPRFVGQDRKGRAFTLTAKTATRDPKDYDRVFLDQPVLILKRDPGEPIRVSALKGDYNESDHLLKLNGDVRLNGGDISFLTGASTFDTALGELVGDGAIEGVGSLGEINAKSYGVYDRGDRLVFGGGVSTRLEPSSGP</sequence>